<proteinExistence type="predicted"/>
<evidence type="ECO:0000313" key="2">
    <source>
        <dbReference type="Proteomes" id="UP000245119"/>
    </source>
</evidence>
<organism evidence="1 2">
    <name type="scientific">Pomacea canaliculata</name>
    <name type="common">Golden apple snail</name>
    <dbReference type="NCBI Taxonomy" id="400727"/>
    <lineage>
        <taxon>Eukaryota</taxon>
        <taxon>Metazoa</taxon>
        <taxon>Spiralia</taxon>
        <taxon>Lophotrochozoa</taxon>
        <taxon>Mollusca</taxon>
        <taxon>Gastropoda</taxon>
        <taxon>Caenogastropoda</taxon>
        <taxon>Architaenioglossa</taxon>
        <taxon>Ampullarioidea</taxon>
        <taxon>Ampullariidae</taxon>
        <taxon>Pomacea</taxon>
    </lineage>
</organism>
<dbReference type="AlphaFoldDB" id="A0A2T7PRX4"/>
<dbReference type="EMBL" id="PZQS01000002">
    <property type="protein sequence ID" value="PVD36127.1"/>
    <property type="molecule type" value="Genomic_DNA"/>
</dbReference>
<evidence type="ECO:0000313" key="1">
    <source>
        <dbReference type="EMBL" id="PVD36127.1"/>
    </source>
</evidence>
<gene>
    <name evidence="1" type="ORF">C0Q70_03100</name>
</gene>
<reference evidence="1 2" key="1">
    <citation type="submission" date="2018-04" db="EMBL/GenBank/DDBJ databases">
        <title>The genome of golden apple snail Pomacea canaliculata provides insight into stress tolerance and invasive adaptation.</title>
        <authorList>
            <person name="Liu C."/>
            <person name="Liu B."/>
            <person name="Ren Y."/>
            <person name="Zhang Y."/>
            <person name="Wang H."/>
            <person name="Li S."/>
            <person name="Jiang F."/>
            <person name="Yin L."/>
            <person name="Zhang G."/>
            <person name="Qian W."/>
            <person name="Fan W."/>
        </authorList>
    </citation>
    <scope>NUCLEOTIDE SEQUENCE [LARGE SCALE GENOMIC DNA]</scope>
    <source>
        <strain evidence="1">SZHN2017</strain>
        <tissue evidence="1">Muscle</tissue>
    </source>
</reference>
<name>A0A2T7PRX4_POMCA</name>
<sequence>MQRLQRMRRKFCQQEKITLQSVAPLAGREQKTLFPDVAVGISPLWVIIKRITRPRERGNSTMEKK</sequence>
<protein>
    <submittedName>
        <fullName evidence="1">Uncharacterized protein</fullName>
    </submittedName>
</protein>
<comment type="caution">
    <text evidence="1">The sequence shown here is derived from an EMBL/GenBank/DDBJ whole genome shotgun (WGS) entry which is preliminary data.</text>
</comment>
<keyword evidence="2" id="KW-1185">Reference proteome</keyword>
<dbReference type="Proteomes" id="UP000245119">
    <property type="component" value="Linkage Group LG2"/>
</dbReference>
<accession>A0A2T7PRX4</accession>